<dbReference type="Gene3D" id="3.40.50.720">
    <property type="entry name" value="NAD(P)-binding Rossmann-like Domain"/>
    <property type="match status" value="1"/>
</dbReference>
<dbReference type="SUPFAM" id="SSF51735">
    <property type="entry name" value="NAD(P)-binding Rossmann-fold domains"/>
    <property type="match status" value="1"/>
</dbReference>
<dbReference type="InterPro" id="IPR036291">
    <property type="entry name" value="NAD(P)-bd_dom_sf"/>
</dbReference>
<dbReference type="InterPro" id="IPR051468">
    <property type="entry name" value="Fungal_SecMetab_SDRs"/>
</dbReference>
<organism evidence="1">
    <name type="scientific">Ostreococcus mediterraneus</name>
    <dbReference type="NCBI Taxonomy" id="1486918"/>
    <lineage>
        <taxon>Eukaryota</taxon>
        <taxon>Viridiplantae</taxon>
        <taxon>Chlorophyta</taxon>
        <taxon>Mamiellophyceae</taxon>
        <taxon>Mamiellales</taxon>
        <taxon>Bathycoccaceae</taxon>
        <taxon>Ostreococcus</taxon>
    </lineage>
</organism>
<dbReference type="PRINTS" id="PR00081">
    <property type="entry name" value="GDHRDH"/>
</dbReference>
<dbReference type="InterPro" id="IPR002347">
    <property type="entry name" value="SDR_fam"/>
</dbReference>
<dbReference type="Pfam" id="PF00106">
    <property type="entry name" value="adh_short"/>
    <property type="match status" value="1"/>
</dbReference>
<gene>
    <name evidence="1" type="ORF">OMED0929_LOCUS3873</name>
    <name evidence="2" type="ORF">OMED0929_LOCUS3874</name>
</gene>
<dbReference type="AlphaFoldDB" id="A0A6U0EAT3"/>
<dbReference type="EMBL" id="HBEW01004644">
    <property type="protein sequence ID" value="CAD8582466.1"/>
    <property type="molecule type" value="Transcribed_RNA"/>
</dbReference>
<dbReference type="GO" id="GO:0005737">
    <property type="term" value="C:cytoplasm"/>
    <property type="evidence" value="ECO:0007669"/>
    <property type="project" value="TreeGrafter"/>
</dbReference>
<sequence>MCAASIALRSLIRAPVVAHNAHAHARTLARHVTHAARAMSNASASVTSHTHASLIQGASRGIGLELTRQLLERDGELFSGRAAGGVVIATCRDPENAVELNALRAAHGDRLRVLRVDVTDLTSIEAAAKVVENDIGRLDFLANVSAVLTGPNGMRPETSILRTEAEHMMLAYQTNAVGPTMMMRYCAPLMLKTATANANEGGNGGVPVIANWSARVSSIGDNALGGWHSYRASKTALNQLTRNAAIEFARKKQPIIAMCVHPGTVDTKLSEPFKKNVPADKLFTTEYAARKLLEVIGAATMEKSSGNLFDYAGEQISW</sequence>
<name>A0A6U0EAT3_9CHLO</name>
<dbReference type="GO" id="GO:0016491">
    <property type="term" value="F:oxidoreductase activity"/>
    <property type="evidence" value="ECO:0007669"/>
    <property type="project" value="TreeGrafter"/>
</dbReference>
<evidence type="ECO:0000313" key="2">
    <source>
        <dbReference type="EMBL" id="CAD8582468.1"/>
    </source>
</evidence>
<protein>
    <submittedName>
        <fullName evidence="1">Uncharacterized protein</fullName>
    </submittedName>
</protein>
<dbReference type="PANTHER" id="PTHR43544:SF12">
    <property type="entry name" value="NAD(P)-BINDING ROSSMANN-FOLD SUPERFAMILY PROTEIN"/>
    <property type="match status" value="1"/>
</dbReference>
<dbReference type="EMBL" id="HBEW01004645">
    <property type="protein sequence ID" value="CAD8582468.1"/>
    <property type="molecule type" value="Transcribed_RNA"/>
</dbReference>
<evidence type="ECO:0000313" key="1">
    <source>
        <dbReference type="EMBL" id="CAD8582466.1"/>
    </source>
</evidence>
<dbReference type="PANTHER" id="PTHR43544">
    <property type="entry name" value="SHORT-CHAIN DEHYDROGENASE/REDUCTASE"/>
    <property type="match status" value="1"/>
</dbReference>
<proteinExistence type="predicted"/>
<dbReference type="CDD" id="cd05325">
    <property type="entry name" value="carb_red_sniffer_like_SDR_c"/>
    <property type="match status" value="1"/>
</dbReference>
<reference evidence="1" key="1">
    <citation type="submission" date="2021-01" db="EMBL/GenBank/DDBJ databases">
        <authorList>
            <person name="Corre E."/>
            <person name="Pelletier E."/>
            <person name="Niang G."/>
            <person name="Scheremetjew M."/>
            <person name="Finn R."/>
            <person name="Kale V."/>
            <person name="Holt S."/>
            <person name="Cochrane G."/>
            <person name="Meng A."/>
            <person name="Brown T."/>
            <person name="Cohen L."/>
        </authorList>
    </citation>
    <scope>NUCLEOTIDE SEQUENCE</scope>
    <source>
        <strain evidence="1">Clade-D-RCC2572</strain>
    </source>
</reference>
<accession>A0A6U0EAT3</accession>